<feature type="compositionally biased region" description="Pro residues" evidence="1">
    <location>
        <begin position="1670"/>
        <end position="1682"/>
    </location>
</feature>
<feature type="region of interest" description="Disordered" evidence="1">
    <location>
        <begin position="710"/>
        <end position="943"/>
    </location>
</feature>
<protein>
    <submittedName>
        <fullName evidence="2">(apollo) hypothetical protein</fullName>
    </submittedName>
</protein>
<proteinExistence type="predicted"/>
<reference evidence="2" key="1">
    <citation type="submission" date="2021-04" db="EMBL/GenBank/DDBJ databases">
        <authorList>
            <person name="Tunstrom K."/>
        </authorList>
    </citation>
    <scope>NUCLEOTIDE SEQUENCE</scope>
</reference>
<evidence type="ECO:0000313" key="2">
    <source>
        <dbReference type="EMBL" id="CAG5037903.1"/>
    </source>
</evidence>
<feature type="compositionally biased region" description="Acidic residues" evidence="1">
    <location>
        <begin position="848"/>
        <end position="860"/>
    </location>
</feature>
<feature type="compositionally biased region" description="Basic and acidic residues" evidence="1">
    <location>
        <begin position="211"/>
        <end position="286"/>
    </location>
</feature>
<feature type="compositionally biased region" description="Polar residues" evidence="1">
    <location>
        <begin position="510"/>
        <end position="519"/>
    </location>
</feature>
<feature type="region of interest" description="Disordered" evidence="1">
    <location>
        <begin position="1665"/>
        <end position="1733"/>
    </location>
</feature>
<gene>
    <name evidence="2" type="ORF">PAPOLLO_LOCUS21267</name>
</gene>
<evidence type="ECO:0000256" key="1">
    <source>
        <dbReference type="SAM" id="MobiDB-lite"/>
    </source>
</evidence>
<feature type="compositionally biased region" description="Basic residues" evidence="1">
    <location>
        <begin position="911"/>
        <end position="930"/>
    </location>
</feature>
<feature type="compositionally biased region" description="Basic and acidic residues" evidence="1">
    <location>
        <begin position="1584"/>
        <end position="1599"/>
    </location>
</feature>
<name>A0A8S3XRS7_PARAO</name>
<feature type="region of interest" description="Disordered" evidence="1">
    <location>
        <begin position="71"/>
        <end position="123"/>
    </location>
</feature>
<feature type="compositionally biased region" description="Basic and acidic residues" evidence="1">
    <location>
        <begin position="766"/>
        <end position="777"/>
    </location>
</feature>
<feature type="compositionally biased region" description="Basic residues" evidence="1">
    <location>
        <begin position="865"/>
        <end position="887"/>
    </location>
</feature>
<dbReference type="OrthoDB" id="7474354at2759"/>
<feature type="region of interest" description="Disordered" evidence="1">
    <location>
        <begin position="1583"/>
        <end position="1647"/>
    </location>
</feature>
<accession>A0A8S3XRS7</accession>
<feature type="compositionally biased region" description="Basic and acidic residues" evidence="1">
    <location>
        <begin position="732"/>
        <end position="743"/>
    </location>
</feature>
<feature type="compositionally biased region" description="Pro residues" evidence="1">
    <location>
        <begin position="1723"/>
        <end position="1733"/>
    </location>
</feature>
<feature type="compositionally biased region" description="Basic residues" evidence="1">
    <location>
        <begin position="800"/>
        <end position="841"/>
    </location>
</feature>
<feature type="compositionally biased region" description="Basic and acidic residues" evidence="1">
    <location>
        <begin position="485"/>
        <end position="501"/>
    </location>
</feature>
<comment type="caution">
    <text evidence="2">The sequence shown here is derived from an EMBL/GenBank/DDBJ whole genome shotgun (WGS) entry which is preliminary data.</text>
</comment>
<feature type="compositionally biased region" description="Low complexity" evidence="1">
    <location>
        <begin position="890"/>
        <end position="901"/>
    </location>
</feature>
<feature type="region of interest" description="Disordered" evidence="1">
    <location>
        <begin position="1460"/>
        <end position="1495"/>
    </location>
</feature>
<feature type="compositionally biased region" description="Basic and acidic residues" evidence="1">
    <location>
        <begin position="303"/>
        <end position="318"/>
    </location>
</feature>
<feature type="region of interest" description="Disordered" evidence="1">
    <location>
        <begin position="207"/>
        <end position="321"/>
    </location>
</feature>
<organism evidence="2 3">
    <name type="scientific">Parnassius apollo</name>
    <name type="common">Apollo butterfly</name>
    <name type="synonym">Papilio apollo</name>
    <dbReference type="NCBI Taxonomy" id="110799"/>
    <lineage>
        <taxon>Eukaryota</taxon>
        <taxon>Metazoa</taxon>
        <taxon>Ecdysozoa</taxon>
        <taxon>Arthropoda</taxon>
        <taxon>Hexapoda</taxon>
        <taxon>Insecta</taxon>
        <taxon>Pterygota</taxon>
        <taxon>Neoptera</taxon>
        <taxon>Endopterygota</taxon>
        <taxon>Lepidoptera</taxon>
        <taxon>Glossata</taxon>
        <taxon>Ditrysia</taxon>
        <taxon>Papilionoidea</taxon>
        <taxon>Papilionidae</taxon>
        <taxon>Parnassiinae</taxon>
        <taxon>Parnassini</taxon>
        <taxon>Parnassius</taxon>
        <taxon>Parnassius</taxon>
    </lineage>
</organism>
<keyword evidence="3" id="KW-1185">Reference proteome</keyword>
<feature type="compositionally biased region" description="Low complexity" evidence="1">
    <location>
        <begin position="785"/>
        <end position="794"/>
    </location>
</feature>
<dbReference type="EMBL" id="CAJQZP010001305">
    <property type="protein sequence ID" value="CAG5037903.1"/>
    <property type="molecule type" value="Genomic_DNA"/>
</dbReference>
<feature type="region of interest" description="Disordered" evidence="1">
    <location>
        <begin position="462"/>
        <end position="519"/>
    </location>
</feature>
<feature type="compositionally biased region" description="Polar residues" evidence="1">
    <location>
        <begin position="1463"/>
        <end position="1472"/>
    </location>
</feature>
<sequence length="1733" mass="194966">MDSSKKSGPSSSEPVATSAADANTPAVPSSDENVSKPEISKPIVLSKGVENAKKRLRAFSIQKKTPIAPVVVPKSCGTGSTTVLIGKLSNVKSTTPKVDDEQKKLPKPPKPGSNKKSYQDSYSDLQKRTLAEIEDMKRKMELVELGIPLGLICPTSTSEKAMPTKAMPPIKHFLDPAKVDEIIREAKKARDEGKKYKFDYQKLLPKYDNPFQRKKEEDKSKTPDTRSRSDFDRDKKKSNRRDSRRYSDSRHNDRDKYKNRDKEKGRDKNKEKNHDREDKQATDKETNVNLNDYLVCDSWSLDNEDKNRSSPNSEDKSTKITQTIKDTKSEKAIVGQARDNVPNNKDIIKEYTMGLVKMEKLKPVMDSFKFEIDPNDEEILDIFDADSGIEKYGRKTRRHSTYSPTDMKLIDYEQDDSKDVSLDDTNDDTFLESVINEIKQEDINEDISQDKGLVEYDMSPTKDEMDVGMGSSLEPKRRVSVTPELDDRMRDIQSQRSDYSEGYRSSESGYKTSDTNESGYKSVDSYRLSMEKELDENVESKMSKSTVDSLETWSFVLKICQPLLFRHDKNKCYRETRTTPKLWYAENPKLCNCVKDRCVVYNELQMCKMSLVDRVYGCDHNDVLFYRIPDAPFPKTRNWYPRPHLCLTESHTVPVSSEWEAEDIGQTVDTCMSAKEDPRRRRSNTPLRSEEVLLDREYQRFMKAVWPEVAETKTENSRSTTPVRQDGRKKKKEEVEKEPEVKKPVKKVKLSSEGWSQESDIEEEADKGKKMKIDKDKLRKRKRSSSTFSSLSGSESDEKKKKKSLKKKALKKSKSKSAKRRRIGKKLLRKLKEKEKKKKKQSKAERLDDSDESDDDDEDDSDKKSSKKSKKKKQQKLKKKSLKRKKKEVSSSSSTSSSSDSSSDEYETKAKKSKKAAAKKKKEKKRKRKSSSSESAQSEDLFDVNILNNIKTERLTDDEKTKSLMDFSPRRQQKPREIINVKELQNDFVGNNIHIKKEVEEDIPKVTVPETQKVKEINDCDVSVEVPVKEAETIDEKDKKEVNKVEVTVCQTETVEEKEKEENKVKESQEVVTPISVETSTSPQIIPPVPQMVQSVPQMVPKVSQMVPTVPQIIPTISQKAPTTVPQVVPTVPQMIPTVPQIIPTISQKSPTTVPQMVPTIPQMIPTISQKNSTTVPEMTPTVSQMFPTISQKVITTVSQTIPTVQTPSNIEVISTISQVNSAIPQMIPTVPQMVPAISHKTATVSQTIPTIIQKTSNIEIIPTVSQITTIPQTTRTNFLVTHQNSLISPTNSQITPTTISQIKPVMDESNMSQCSSQESVCSVKPYEKDDSHLRPSSQNSNYSFNDVINASQSGLYQKAIEPVVECEDKFLESYQQDYELYEHLAMAYQSDVASQQAIPSLGAGEQRIETVVRARSRGEIKCDWRAGHSPAPAPPPPAARPARPSRWGLKPGEVNIVLTGGSDYTTEPSPNHQHEQIQTKAQPKPLTRPHVPSPQPVYKIQSLANRTDVNVTSGYDEAYLDMYGASDRLQYGDCFAENTTANVVVNIAVNPTESIDTTKSEARASTLDARIDHALKTTVLGEVAKETEEAEAEKEAPEKGILITSGAPGESGRGSKRVSFADGYKPGQDSDVEEPPVKKRRKAHVSRRVGCAWPCPASHPDHVALWDALPPPPPPPGSPPPPRRRAPPTALLRAARRCPPPAAPLRGHKLDTNSPIPAFMPSEPPPSLLNYP</sequence>
<evidence type="ECO:0000313" key="3">
    <source>
        <dbReference type="Proteomes" id="UP000691718"/>
    </source>
</evidence>
<feature type="region of interest" description="Disordered" evidence="1">
    <location>
        <begin position="1"/>
        <end position="47"/>
    </location>
</feature>
<dbReference type="Proteomes" id="UP000691718">
    <property type="component" value="Unassembled WGS sequence"/>
</dbReference>
<feature type="region of interest" description="Disordered" evidence="1">
    <location>
        <begin position="668"/>
        <end position="688"/>
    </location>
</feature>
<feature type="region of interest" description="Disordered" evidence="1">
    <location>
        <begin position="1425"/>
        <end position="1447"/>
    </location>
</feature>